<comment type="caution">
    <text evidence="2">The sequence shown here is derived from an EMBL/GenBank/DDBJ whole genome shotgun (WGS) entry which is preliminary data.</text>
</comment>
<sequence length="561" mass="64453">MLEEAPEFTALSYTWDAQARYRPLLIGEPPQQRRLNMTPNLEAYLRETQDREDARKVYDWRWIDAICINQGDKKEKGEQVPRMREIYGKAERIDIWLGAAKWYTHLAFTFMDNWKSLRGQEDQSKVKRNFTKTDRMFYKKERSPERIQQHEARIRRQNDDLASEMLKAIKDMARGYEELLNHDYWRRVWVFQEITTPKSDDSLTVCCGNHRAAWKYFKQIQPSNGRPDIHSKFNSILTPDEKRLFVEELALIVDDLIGAYNNNIENLSSKSSERAGDAGDADLATCETLESCKVLQASDPRDKLYALLQLTKDRGIIPANYDVSFSVESAYTNFAVAMIKDHKNLDILGCVGIQSTLNLPSWVPDWTSKNTAKYLERGDGERREYHADADIKAHPWVDDGILHTCGFSLGTIRPHERSVELDPGRHWYTFGLEGISTGDLETEAHGHGPFLAHPLEKYHAFILLGSQYPVVLMNTPPPNKHRWSFVGEAYIEGVMRGNGFLRFVRKEVAESTPAGKFSDFITCLDNKIATHSVMEPVKGKEIVGKLKELGLSLNFTEVEII</sequence>
<dbReference type="PANTHER" id="PTHR24148:SF73">
    <property type="entry name" value="HET DOMAIN PROTEIN (AFU_ORTHOLOGUE AFUA_8G01020)"/>
    <property type="match status" value="1"/>
</dbReference>
<reference evidence="2" key="1">
    <citation type="journal article" date="2020" name="Stud. Mycol.">
        <title>101 Dothideomycetes genomes: a test case for predicting lifestyles and emergence of pathogens.</title>
        <authorList>
            <person name="Haridas S."/>
            <person name="Albert R."/>
            <person name="Binder M."/>
            <person name="Bloem J."/>
            <person name="Labutti K."/>
            <person name="Salamov A."/>
            <person name="Andreopoulos B."/>
            <person name="Baker S."/>
            <person name="Barry K."/>
            <person name="Bills G."/>
            <person name="Bluhm B."/>
            <person name="Cannon C."/>
            <person name="Castanera R."/>
            <person name="Culley D."/>
            <person name="Daum C."/>
            <person name="Ezra D."/>
            <person name="Gonzalez J."/>
            <person name="Henrissat B."/>
            <person name="Kuo A."/>
            <person name="Liang C."/>
            <person name="Lipzen A."/>
            <person name="Lutzoni F."/>
            <person name="Magnuson J."/>
            <person name="Mondo S."/>
            <person name="Nolan M."/>
            <person name="Ohm R."/>
            <person name="Pangilinan J."/>
            <person name="Park H.-J."/>
            <person name="Ramirez L."/>
            <person name="Alfaro M."/>
            <person name="Sun H."/>
            <person name="Tritt A."/>
            <person name="Yoshinaga Y."/>
            <person name="Zwiers L.-H."/>
            <person name="Turgeon B."/>
            <person name="Goodwin S."/>
            <person name="Spatafora J."/>
            <person name="Crous P."/>
            <person name="Grigoriev I."/>
        </authorList>
    </citation>
    <scope>NUCLEOTIDE SEQUENCE</scope>
    <source>
        <strain evidence="2">CBS 133067</strain>
    </source>
</reference>
<keyword evidence="3" id="KW-1185">Reference proteome</keyword>
<accession>A0A9P4I9P4</accession>
<organism evidence="2 3">
    <name type="scientific">Rhizodiscina lignyota</name>
    <dbReference type="NCBI Taxonomy" id="1504668"/>
    <lineage>
        <taxon>Eukaryota</taxon>
        <taxon>Fungi</taxon>
        <taxon>Dikarya</taxon>
        <taxon>Ascomycota</taxon>
        <taxon>Pezizomycotina</taxon>
        <taxon>Dothideomycetes</taxon>
        <taxon>Pleosporomycetidae</taxon>
        <taxon>Aulographales</taxon>
        <taxon>Rhizodiscinaceae</taxon>
        <taxon>Rhizodiscina</taxon>
    </lineage>
</organism>
<evidence type="ECO:0000313" key="2">
    <source>
        <dbReference type="EMBL" id="KAF2094562.1"/>
    </source>
</evidence>
<name>A0A9P4I9P4_9PEZI</name>
<dbReference type="AlphaFoldDB" id="A0A9P4I9P4"/>
<feature type="domain" description="Heterokaryon incompatibility" evidence="1">
    <location>
        <begin position="8"/>
        <end position="193"/>
    </location>
</feature>
<evidence type="ECO:0000313" key="3">
    <source>
        <dbReference type="Proteomes" id="UP000799772"/>
    </source>
</evidence>
<dbReference type="Pfam" id="PF06985">
    <property type="entry name" value="HET"/>
    <property type="match status" value="1"/>
</dbReference>
<dbReference type="EMBL" id="ML978134">
    <property type="protein sequence ID" value="KAF2094562.1"/>
    <property type="molecule type" value="Genomic_DNA"/>
</dbReference>
<dbReference type="InterPro" id="IPR010730">
    <property type="entry name" value="HET"/>
</dbReference>
<proteinExistence type="predicted"/>
<dbReference type="OrthoDB" id="2288928at2759"/>
<protein>
    <recommendedName>
        <fullName evidence="1">Heterokaryon incompatibility domain-containing protein</fullName>
    </recommendedName>
</protein>
<dbReference type="Proteomes" id="UP000799772">
    <property type="component" value="Unassembled WGS sequence"/>
</dbReference>
<dbReference type="PANTHER" id="PTHR24148">
    <property type="entry name" value="ANKYRIN REPEAT DOMAIN-CONTAINING PROTEIN 39 HOMOLOG-RELATED"/>
    <property type="match status" value="1"/>
</dbReference>
<gene>
    <name evidence="2" type="ORF">NA57DRAFT_80364</name>
</gene>
<dbReference type="InterPro" id="IPR052895">
    <property type="entry name" value="HetReg/Transcr_Mod"/>
</dbReference>
<evidence type="ECO:0000259" key="1">
    <source>
        <dbReference type="Pfam" id="PF06985"/>
    </source>
</evidence>